<organism evidence="3 4">
    <name type="scientific">Prorocentrum cordatum</name>
    <dbReference type="NCBI Taxonomy" id="2364126"/>
    <lineage>
        <taxon>Eukaryota</taxon>
        <taxon>Sar</taxon>
        <taxon>Alveolata</taxon>
        <taxon>Dinophyceae</taxon>
        <taxon>Prorocentrales</taxon>
        <taxon>Prorocentraceae</taxon>
        <taxon>Prorocentrum</taxon>
    </lineage>
</organism>
<reference evidence="3" key="1">
    <citation type="submission" date="2023-10" db="EMBL/GenBank/DDBJ databases">
        <authorList>
            <person name="Chen Y."/>
            <person name="Shah S."/>
            <person name="Dougan E. K."/>
            <person name="Thang M."/>
            <person name="Chan C."/>
        </authorList>
    </citation>
    <scope>NUCLEOTIDE SEQUENCE [LARGE SCALE GENOMIC DNA]</scope>
</reference>
<feature type="transmembrane region" description="Helical" evidence="2">
    <location>
        <begin position="78"/>
        <end position="103"/>
    </location>
</feature>
<protein>
    <submittedName>
        <fullName evidence="3">Uncharacterized protein</fullName>
    </submittedName>
</protein>
<keyword evidence="2" id="KW-1133">Transmembrane helix</keyword>
<accession>A0ABN9QVL4</accession>
<evidence type="ECO:0000256" key="2">
    <source>
        <dbReference type="SAM" id="Phobius"/>
    </source>
</evidence>
<evidence type="ECO:0000313" key="3">
    <source>
        <dbReference type="EMBL" id="CAK0809170.1"/>
    </source>
</evidence>
<sequence>MQWALDTLTAYSGAFGVGAVFGTHLSSTQPCICHCDFGPDRGLLDVIQGQLDRCTAAGLAPAPSRPSPELAWSSAWCWLLAGLGLGIIVGVLLGGFFALAIVGRLDWQGSFKRAIGDRVLGYKVTPSATAGAVRRWRVSGPGHSKFNSELEDSDMLPGNRAVVRGDCGLYLIDEDEEDWVSVERVPNRQLHEWLEKKRSGPGRDLRIHPIQRDSAGRRSALLEESVNLFKVPKFEDWPFDGPSAADEVLSEVAKAGLELYLYPTWWESKSGVNPQSSVAREVRLCFDYLRNPKNPDFSGFERFLQASFDDSGGLRTSEFDKYMAESQKTDATVLKQSRLRQEELEADEKRQAAKPGDRAAPCRFQVGAGSPDERRFMVTNAVSALNGALTGLDVSADSLGAMADGLQLCGCSVDFLDGSYQLRYLPLSDWFGIPAKITAGDAGVSVVYDNVDGQDVWERVEPDERIWPCFCGVATGWSWGLYICHSALTDGLIVAVGRMMACSREVAGRQLAQDGFPAPCLSKGRPVIAPYVDNGNAVCYDVADAKLVYKEMVSELVSRGFTLRGLVEFDEDLDMVGFVLCGSDKSWKHPRSRFWRLYCGVGQLLARGGCAGDVMRVVFGHVVNFFLLSRCCLSILQECCQFVQENIGRCRRFSDAVVSELRACQGVLPLVVARLSDPFYEKAFISDSSTHGHALHQGYFSGAELRAVGRWKERWRFADEEEALGLGLEANGPGLDANFNCLGESFDLGEVPGGSPRRPTAEGPVGARPRSAKPEMVTGIVPALPDELLDGARCSRVLVGAWGRREAIHMKEYRISLAGLRRAVADPRAHGCQVLSVGDNLSEIMATEKGRAVDHGLNARCRRAAALQLGAEVRWVRRYVESERNPTDADSRLADKGILKAGEALRPGRLAGRLRAAAASRAAAPVQAAEGRGPSYARGASLARRPFGVLELFAGCGRLSGACAQ</sequence>
<feature type="region of interest" description="Disordered" evidence="1">
    <location>
        <begin position="750"/>
        <end position="772"/>
    </location>
</feature>
<dbReference type="Proteomes" id="UP001189429">
    <property type="component" value="Unassembled WGS sequence"/>
</dbReference>
<evidence type="ECO:0000256" key="1">
    <source>
        <dbReference type="SAM" id="MobiDB-lite"/>
    </source>
</evidence>
<evidence type="ECO:0000313" key="4">
    <source>
        <dbReference type="Proteomes" id="UP001189429"/>
    </source>
</evidence>
<comment type="caution">
    <text evidence="3">The sequence shown here is derived from an EMBL/GenBank/DDBJ whole genome shotgun (WGS) entry which is preliminary data.</text>
</comment>
<keyword evidence="4" id="KW-1185">Reference proteome</keyword>
<dbReference type="EMBL" id="CAUYUJ010004335">
    <property type="protein sequence ID" value="CAK0809170.1"/>
    <property type="molecule type" value="Genomic_DNA"/>
</dbReference>
<keyword evidence="2" id="KW-0472">Membrane</keyword>
<feature type="non-terminal residue" evidence="3">
    <location>
        <position position="965"/>
    </location>
</feature>
<keyword evidence="2" id="KW-0812">Transmembrane</keyword>
<proteinExistence type="predicted"/>
<name>A0ABN9QVL4_9DINO</name>
<gene>
    <name evidence="3" type="ORF">PCOR1329_LOCUS14488</name>
</gene>